<reference evidence="1" key="2">
    <citation type="journal article" date="2022" name="New Phytol.">
        <title>Evolutionary transition to the ectomycorrhizal habit in the genomes of a hyperdiverse lineage of mushroom-forming fungi.</title>
        <authorList>
            <person name="Looney B."/>
            <person name="Miyauchi S."/>
            <person name="Morin E."/>
            <person name="Drula E."/>
            <person name="Courty P.E."/>
            <person name="Kohler A."/>
            <person name="Kuo A."/>
            <person name="LaButti K."/>
            <person name="Pangilinan J."/>
            <person name="Lipzen A."/>
            <person name="Riley R."/>
            <person name="Andreopoulos W."/>
            <person name="He G."/>
            <person name="Johnson J."/>
            <person name="Nolan M."/>
            <person name="Tritt A."/>
            <person name="Barry K.W."/>
            <person name="Grigoriev I.V."/>
            <person name="Nagy L.G."/>
            <person name="Hibbett D."/>
            <person name="Henrissat B."/>
            <person name="Matheny P.B."/>
            <person name="Labbe J."/>
            <person name="Martin F.M."/>
        </authorList>
    </citation>
    <scope>NUCLEOTIDE SEQUENCE</scope>
    <source>
        <strain evidence="1">EC-137</strain>
    </source>
</reference>
<evidence type="ECO:0000313" key="1">
    <source>
        <dbReference type="EMBL" id="KAI0028622.1"/>
    </source>
</evidence>
<keyword evidence="2" id="KW-1185">Reference proteome</keyword>
<dbReference type="EMBL" id="MU273736">
    <property type="protein sequence ID" value="KAI0028622.1"/>
    <property type="molecule type" value="Genomic_DNA"/>
</dbReference>
<sequence>IRTLVSLPLLKPDAFAHGILREHGMRGSLLFGPPGTGKTHVVRALAREAGAHMLLLKPSDVLHCYVGKSEKIVKSIFSLARRLTPCIVFIDELDALFSQRSGDRERNGHRSMLTEFMQEMDGLLGKNENVVVIGATNRPFDLDDALIRRLPLRLLVDLPGEKEREEILKILSRSETLGQDVDLAKIARETSKFSGSDLKHLVVGAVLESVKESVTLPWKTDTPAAPALQAPSGIVEISSEEQAASALRVVHAHHFALAKRDIHPSATEDMTSHSKLREWDRKFASG</sequence>
<name>A0ACB8QA84_9AGAM</name>
<proteinExistence type="predicted"/>
<feature type="non-terminal residue" evidence="1">
    <location>
        <position position="1"/>
    </location>
</feature>
<dbReference type="Proteomes" id="UP000814128">
    <property type="component" value="Unassembled WGS sequence"/>
</dbReference>
<gene>
    <name evidence="1" type="ORF">K488DRAFT_34167</name>
</gene>
<comment type="caution">
    <text evidence="1">The sequence shown here is derived from an EMBL/GenBank/DDBJ whole genome shotgun (WGS) entry which is preliminary data.</text>
</comment>
<protein>
    <submittedName>
        <fullName evidence="1">P-loop containing nucleoside triphosphate hydrolase protein</fullName>
    </submittedName>
</protein>
<evidence type="ECO:0000313" key="2">
    <source>
        <dbReference type="Proteomes" id="UP000814128"/>
    </source>
</evidence>
<keyword evidence="1" id="KW-0378">Hydrolase</keyword>
<reference evidence="1" key="1">
    <citation type="submission" date="2021-02" db="EMBL/GenBank/DDBJ databases">
        <authorList>
            <consortium name="DOE Joint Genome Institute"/>
            <person name="Ahrendt S."/>
            <person name="Looney B.P."/>
            <person name="Miyauchi S."/>
            <person name="Morin E."/>
            <person name="Drula E."/>
            <person name="Courty P.E."/>
            <person name="Chicoki N."/>
            <person name="Fauchery L."/>
            <person name="Kohler A."/>
            <person name="Kuo A."/>
            <person name="Labutti K."/>
            <person name="Pangilinan J."/>
            <person name="Lipzen A."/>
            <person name="Riley R."/>
            <person name="Andreopoulos W."/>
            <person name="He G."/>
            <person name="Johnson J."/>
            <person name="Barry K.W."/>
            <person name="Grigoriev I.V."/>
            <person name="Nagy L."/>
            <person name="Hibbett D."/>
            <person name="Henrissat B."/>
            <person name="Matheny P.B."/>
            <person name="Labbe J."/>
            <person name="Martin F."/>
        </authorList>
    </citation>
    <scope>NUCLEOTIDE SEQUENCE</scope>
    <source>
        <strain evidence="1">EC-137</strain>
    </source>
</reference>
<organism evidence="1 2">
    <name type="scientific">Vararia minispora EC-137</name>
    <dbReference type="NCBI Taxonomy" id="1314806"/>
    <lineage>
        <taxon>Eukaryota</taxon>
        <taxon>Fungi</taxon>
        <taxon>Dikarya</taxon>
        <taxon>Basidiomycota</taxon>
        <taxon>Agaricomycotina</taxon>
        <taxon>Agaricomycetes</taxon>
        <taxon>Russulales</taxon>
        <taxon>Lachnocladiaceae</taxon>
        <taxon>Vararia</taxon>
    </lineage>
</organism>
<accession>A0ACB8QA84</accession>
<feature type="non-terminal residue" evidence="1">
    <location>
        <position position="286"/>
    </location>
</feature>